<dbReference type="AlphaFoldDB" id="A0A919EHK1"/>
<reference evidence="2" key="2">
    <citation type="submission" date="2020-09" db="EMBL/GenBank/DDBJ databases">
        <authorList>
            <person name="Sun Q."/>
            <person name="Kim S."/>
        </authorList>
    </citation>
    <scope>NUCLEOTIDE SEQUENCE</scope>
    <source>
        <strain evidence="2">KCTC 42731</strain>
    </source>
</reference>
<dbReference type="InterPro" id="IPR001347">
    <property type="entry name" value="SIS_dom"/>
</dbReference>
<dbReference type="PANTHER" id="PTHR30390:SF8">
    <property type="entry name" value="SUGAR ISOMERASE (SIS)"/>
    <property type="match status" value="1"/>
</dbReference>
<comment type="caution">
    <text evidence="2">The sequence shown here is derived from an EMBL/GenBank/DDBJ whole genome shotgun (WGS) entry which is preliminary data.</text>
</comment>
<dbReference type="InterPro" id="IPR050099">
    <property type="entry name" value="SIS_GmhA/DiaA_subfam"/>
</dbReference>
<dbReference type="Gene3D" id="3.40.50.10490">
    <property type="entry name" value="Glucose-6-phosphate isomerase like protein, domain 1"/>
    <property type="match status" value="1"/>
</dbReference>
<dbReference type="InterPro" id="IPR035461">
    <property type="entry name" value="GmhA/DiaA"/>
</dbReference>
<dbReference type="GO" id="GO:0016853">
    <property type="term" value="F:isomerase activity"/>
    <property type="evidence" value="ECO:0007669"/>
    <property type="project" value="UniProtKB-KW"/>
</dbReference>
<dbReference type="PANTHER" id="PTHR30390">
    <property type="entry name" value="SEDOHEPTULOSE 7-PHOSPHATE ISOMERASE / DNAA INITIATOR-ASSOCIATING FACTOR FOR REPLICATION INITIATION"/>
    <property type="match status" value="1"/>
</dbReference>
<proteinExistence type="predicted"/>
<evidence type="ECO:0000313" key="2">
    <source>
        <dbReference type="EMBL" id="GHF80433.1"/>
    </source>
</evidence>
<dbReference type="InterPro" id="IPR046348">
    <property type="entry name" value="SIS_dom_sf"/>
</dbReference>
<accession>A0A919EHK1</accession>
<keyword evidence="3" id="KW-1185">Reference proteome</keyword>
<dbReference type="CDD" id="cd05006">
    <property type="entry name" value="SIS_GmhA"/>
    <property type="match status" value="1"/>
</dbReference>
<keyword evidence="2" id="KW-0413">Isomerase</keyword>
<protein>
    <submittedName>
        <fullName evidence="2">Phosphoheptose isomerase</fullName>
    </submittedName>
</protein>
<dbReference type="GO" id="GO:0097367">
    <property type="term" value="F:carbohydrate derivative binding"/>
    <property type="evidence" value="ECO:0007669"/>
    <property type="project" value="InterPro"/>
</dbReference>
<reference evidence="2" key="1">
    <citation type="journal article" date="2014" name="Int. J. Syst. Evol. Microbiol.">
        <title>Complete genome sequence of Corynebacterium casei LMG S-19264T (=DSM 44701T), isolated from a smear-ripened cheese.</title>
        <authorList>
            <consortium name="US DOE Joint Genome Institute (JGI-PGF)"/>
            <person name="Walter F."/>
            <person name="Albersmeier A."/>
            <person name="Kalinowski J."/>
            <person name="Ruckert C."/>
        </authorList>
    </citation>
    <scope>NUCLEOTIDE SEQUENCE</scope>
    <source>
        <strain evidence="2">KCTC 42731</strain>
    </source>
</reference>
<dbReference type="PROSITE" id="PS51464">
    <property type="entry name" value="SIS"/>
    <property type="match status" value="1"/>
</dbReference>
<evidence type="ECO:0000313" key="3">
    <source>
        <dbReference type="Proteomes" id="UP000623842"/>
    </source>
</evidence>
<dbReference type="RefSeq" id="WP_189767095.1">
    <property type="nucleotide sequence ID" value="NZ_BNCK01000001.1"/>
</dbReference>
<feature type="domain" description="SIS" evidence="1">
    <location>
        <begin position="26"/>
        <end position="185"/>
    </location>
</feature>
<evidence type="ECO:0000259" key="1">
    <source>
        <dbReference type="PROSITE" id="PS51464"/>
    </source>
</evidence>
<organism evidence="2 3">
    <name type="scientific">Thalassotalea marina</name>
    <dbReference type="NCBI Taxonomy" id="1673741"/>
    <lineage>
        <taxon>Bacteria</taxon>
        <taxon>Pseudomonadati</taxon>
        <taxon>Pseudomonadota</taxon>
        <taxon>Gammaproteobacteria</taxon>
        <taxon>Alteromonadales</taxon>
        <taxon>Colwelliaceae</taxon>
        <taxon>Thalassotalea</taxon>
    </lineage>
</organism>
<dbReference type="Pfam" id="PF13580">
    <property type="entry name" value="SIS_2"/>
    <property type="match status" value="1"/>
</dbReference>
<dbReference type="EMBL" id="BNCK01000001">
    <property type="protein sequence ID" value="GHF80433.1"/>
    <property type="molecule type" value="Genomic_DNA"/>
</dbReference>
<name>A0A919EHK1_9GAMM</name>
<dbReference type="Proteomes" id="UP000623842">
    <property type="component" value="Unassembled WGS sequence"/>
</dbReference>
<sequence length="189" mass="20853">MSFYQIYSDQLYQQLQRIDEQKVDAIVALLVGVWREHKRLFICGNGGSAGNAQHLANDFSYGINPKGRAIDVEALPANSSVITCLANDTGYDNIFAYQLLTKARAGDVLLVLSGSGNSRNIINALEQAKELGVISIALVGYNGGKAKELADIVIHNDINDMQIAEDIQVIIGHWLMRQLNEQLENQQHD</sequence>
<dbReference type="SUPFAM" id="SSF53697">
    <property type="entry name" value="SIS domain"/>
    <property type="match status" value="1"/>
</dbReference>
<gene>
    <name evidence="2" type="primary">gmhA</name>
    <name evidence="2" type="ORF">GCM10017161_04650</name>
</gene>
<dbReference type="GO" id="GO:1901135">
    <property type="term" value="P:carbohydrate derivative metabolic process"/>
    <property type="evidence" value="ECO:0007669"/>
    <property type="project" value="InterPro"/>
</dbReference>